<dbReference type="SUPFAM" id="SSF103473">
    <property type="entry name" value="MFS general substrate transporter"/>
    <property type="match status" value="1"/>
</dbReference>
<sequence length="425" mass="46932">MTAKWGSTSMWRNIVAFWIFGLCNNYGYVIMLSAAEDIISQQQHKESEHKNSSCLDSLGARACDGQSVGGVLLADILPSLIIKATMPFLMGRVPYGFRHTLVIALQIASYLVVAFSTSYPISLLGVVLASAGSGVGETTYLSLSSHFSRNVISAWSSGTGGAGVVGSFAYAALTEPHLGNLSPKNALLVMLVIPVIFAIAYWLLLEFPATVYTPRVSPTTWVIPHAYEGEQDMEKSEKSEQDARVPQRVTNMKEKMSLIVPLLKLMIPLSVVYFAEYLINQGLTQLIYFNCKEGFRLSKSSQYRWYQVLYQVGVFFSRSSVNIIELPLIVLFILPILQLGNAVFFFFEARYAFLPHISIVFALILVEGFYGGASYVNTFNWIHKNIPPDVKEYSLSIASMSDAFGIVLSAFTAIGLHNYICGHLG</sequence>
<dbReference type="InterPro" id="IPR018460">
    <property type="entry name" value="Battenin_disease_Cln3_subgr"/>
</dbReference>
<dbReference type="PANTHER" id="PTHR10981">
    <property type="entry name" value="BATTENIN"/>
    <property type="match status" value="1"/>
</dbReference>
<dbReference type="PRINTS" id="PR01315">
    <property type="entry name" value="BATTENIN"/>
</dbReference>
<keyword evidence="6" id="KW-0458">Lysosome</keyword>
<keyword evidence="4 6" id="KW-1133">Transmembrane helix</keyword>
<feature type="transmembrane region" description="Helical" evidence="6">
    <location>
        <begin position="152"/>
        <end position="173"/>
    </location>
</feature>
<dbReference type="Gene3D" id="1.20.1250.20">
    <property type="entry name" value="MFS general substrate transporter like domains"/>
    <property type="match status" value="1"/>
</dbReference>
<comment type="caution">
    <text evidence="7">The sequence shown here is derived from an EMBL/GenBank/DDBJ whole genome shotgun (WGS) entry which is preliminary data.</text>
</comment>
<feature type="transmembrane region" description="Helical" evidence="6">
    <location>
        <begin position="353"/>
        <end position="376"/>
    </location>
</feature>
<dbReference type="Pfam" id="PF02487">
    <property type="entry name" value="CLN3"/>
    <property type="match status" value="1"/>
</dbReference>
<dbReference type="FunFam" id="1.20.1250.20:FF:000427">
    <property type="entry name" value="Battenin"/>
    <property type="match status" value="1"/>
</dbReference>
<dbReference type="GO" id="GO:0012505">
    <property type="term" value="C:endomembrane system"/>
    <property type="evidence" value="ECO:0007669"/>
    <property type="project" value="UniProtKB-SubCell"/>
</dbReference>
<keyword evidence="8" id="KW-1185">Reference proteome</keyword>
<comment type="similarity">
    <text evidence="2 6">Belongs to the battenin family.</text>
</comment>
<accession>A0AA36CBW6</accession>
<evidence type="ECO:0000256" key="6">
    <source>
        <dbReference type="RuleBase" id="RU361113"/>
    </source>
</evidence>
<name>A0AA36CBW6_9BILA</name>
<feature type="transmembrane region" description="Helical" evidence="6">
    <location>
        <begin position="185"/>
        <end position="204"/>
    </location>
</feature>
<proteinExistence type="inferred from homology"/>
<gene>
    <name evidence="7" type="ORF">MSPICULIGERA_LOCUS4759</name>
</gene>
<keyword evidence="3 6" id="KW-0812">Transmembrane</keyword>
<dbReference type="GO" id="GO:0007040">
    <property type="term" value="P:lysosome organization"/>
    <property type="evidence" value="ECO:0007669"/>
    <property type="project" value="TreeGrafter"/>
</dbReference>
<feature type="transmembrane region" description="Helical" evidence="6">
    <location>
        <begin position="326"/>
        <end position="347"/>
    </location>
</feature>
<feature type="transmembrane region" description="Helical" evidence="6">
    <location>
        <begin position="15"/>
        <end position="35"/>
    </location>
</feature>
<dbReference type="InterPro" id="IPR003492">
    <property type="entry name" value="Battenin_disease_Cln3"/>
</dbReference>
<feature type="non-terminal residue" evidence="7">
    <location>
        <position position="425"/>
    </location>
</feature>
<dbReference type="EMBL" id="CATQJA010001166">
    <property type="protein sequence ID" value="CAJ0566143.1"/>
    <property type="molecule type" value="Genomic_DNA"/>
</dbReference>
<evidence type="ECO:0000313" key="7">
    <source>
        <dbReference type="EMBL" id="CAJ0566143.1"/>
    </source>
</evidence>
<evidence type="ECO:0000256" key="4">
    <source>
        <dbReference type="ARBA" id="ARBA00022989"/>
    </source>
</evidence>
<dbReference type="Proteomes" id="UP001177023">
    <property type="component" value="Unassembled WGS sequence"/>
</dbReference>
<dbReference type="PIRSF" id="PIRSF015974">
    <property type="entry name" value="CLN3_BTN1"/>
    <property type="match status" value="1"/>
</dbReference>
<feature type="transmembrane region" description="Helical" evidence="6">
    <location>
        <begin position="397"/>
        <end position="420"/>
    </location>
</feature>
<protein>
    <recommendedName>
        <fullName evidence="6">Battenin</fullName>
    </recommendedName>
</protein>
<dbReference type="InterPro" id="IPR036259">
    <property type="entry name" value="MFS_trans_sf"/>
</dbReference>
<keyword evidence="5 6" id="KW-0472">Membrane</keyword>
<organism evidence="7 8">
    <name type="scientific">Mesorhabditis spiculigera</name>
    <dbReference type="NCBI Taxonomy" id="96644"/>
    <lineage>
        <taxon>Eukaryota</taxon>
        <taxon>Metazoa</taxon>
        <taxon>Ecdysozoa</taxon>
        <taxon>Nematoda</taxon>
        <taxon>Chromadorea</taxon>
        <taxon>Rhabditida</taxon>
        <taxon>Rhabditina</taxon>
        <taxon>Rhabditomorpha</taxon>
        <taxon>Rhabditoidea</taxon>
        <taxon>Rhabditidae</taxon>
        <taxon>Mesorhabditinae</taxon>
        <taxon>Mesorhabditis</taxon>
    </lineage>
</organism>
<dbReference type="GO" id="GO:0005765">
    <property type="term" value="C:lysosomal membrane"/>
    <property type="evidence" value="ECO:0007669"/>
    <property type="project" value="UniProtKB-SubCell"/>
</dbReference>
<dbReference type="AlphaFoldDB" id="A0AA36CBW6"/>
<evidence type="ECO:0000256" key="3">
    <source>
        <dbReference type="ARBA" id="ARBA00022692"/>
    </source>
</evidence>
<dbReference type="PANTHER" id="PTHR10981:SF8">
    <property type="entry name" value="BATTENIN"/>
    <property type="match status" value="1"/>
</dbReference>
<evidence type="ECO:0000256" key="2">
    <source>
        <dbReference type="ARBA" id="ARBA00007467"/>
    </source>
</evidence>
<dbReference type="GO" id="GO:0051453">
    <property type="term" value="P:regulation of intracellular pH"/>
    <property type="evidence" value="ECO:0007669"/>
    <property type="project" value="TreeGrafter"/>
</dbReference>
<evidence type="ECO:0000256" key="1">
    <source>
        <dbReference type="ARBA" id="ARBA00004127"/>
    </source>
</evidence>
<reference evidence="7" key="1">
    <citation type="submission" date="2023-06" db="EMBL/GenBank/DDBJ databases">
        <authorList>
            <person name="Delattre M."/>
        </authorList>
    </citation>
    <scope>NUCLEOTIDE SEQUENCE</scope>
    <source>
        <strain evidence="7">AF72</strain>
    </source>
</reference>
<evidence type="ECO:0000256" key="5">
    <source>
        <dbReference type="ARBA" id="ARBA00023136"/>
    </source>
</evidence>
<feature type="transmembrane region" description="Helical" evidence="6">
    <location>
        <begin position="258"/>
        <end position="279"/>
    </location>
</feature>
<evidence type="ECO:0000313" key="8">
    <source>
        <dbReference type="Proteomes" id="UP001177023"/>
    </source>
</evidence>
<comment type="subcellular location">
    <subcellularLocation>
        <location evidence="1">Endomembrane system</location>
        <topology evidence="1">Multi-pass membrane protein</topology>
    </subcellularLocation>
    <subcellularLocation>
        <location evidence="6">Lysosome membrane</location>
        <topology evidence="6">Multi-pass membrane protein</topology>
    </subcellularLocation>
</comment>